<dbReference type="Proteomes" id="UP000434276">
    <property type="component" value="Unassembled WGS sequence"/>
</dbReference>
<evidence type="ECO:0000259" key="3">
    <source>
        <dbReference type="Pfam" id="PF05617"/>
    </source>
</evidence>
<sequence length="168" mass="18862">MDVEGTAEGLVTTRFPSIPGSLVDLTKCWSSLFNVQGCNIEILKYVLTAKFESCKAFTEVDANCWPKMFPLNPFFPPLVKDGCSRIILSAPAHTTPQLPVIPAPDASEDDRSRQSRSSRTVMVHQPGLRACLLRNQGNRAMWEKLGAYMKRIHGYWAWVLVNIWTVAH</sequence>
<proteinExistence type="predicted"/>
<evidence type="ECO:0000313" key="5">
    <source>
        <dbReference type="Proteomes" id="UP000434276"/>
    </source>
</evidence>
<dbReference type="InterPro" id="IPR008502">
    <property type="entry name" value="Prolamin-like"/>
</dbReference>
<name>A0A5S9YEX9_ARATH</name>
<dbReference type="OrthoDB" id="1887119at2759"/>
<organism evidence="4 5">
    <name type="scientific">Arabidopsis thaliana</name>
    <name type="common">Mouse-ear cress</name>
    <dbReference type="NCBI Taxonomy" id="3702"/>
    <lineage>
        <taxon>Eukaryota</taxon>
        <taxon>Viridiplantae</taxon>
        <taxon>Streptophyta</taxon>
        <taxon>Embryophyta</taxon>
        <taxon>Tracheophyta</taxon>
        <taxon>Spermatophyta</taxon>
        <taxon>Magnoliopsida</taxon>
        <taxon>eudicotyledons</taxon>
        <taxon>Gunneridae</taxon>
        <taxon>Pentapetalae</taxon>
        <taxon>rosids</taxon>
        <taxon>malvids</taxon>
        <taxon>Brassicales</taxon>
        <taxon>Brassicaceae</taxon>
        <taxon>Camelineae</taxon>
        <taxon>Arabidopsis</taxon>
    </lineage>
</organism>
<gene>
    <name evidence="4" type="ORF">C24_LOCUS25483</name>
</gene>
<feature type="domain" description="Prolamin-like" evidence="3">
    <location>
        <begin position="27"/>
        <end position="84"/>
    </location>
</feature>
<accession>A0A5S9YEX9</accession>
<dbReference type="AlphaFoldDB" id="A0A5S9YEX9"/>
<dbReference type="EMBL" id="CACSHJ010000096">
    <property type="protein sequence ID" value="CAA0409644.1"/>
    <property type="molecule type" value="Genomic_DNA"/>
</dbReference>
<evidence type="ECO:0000313" key="4">
    <source>
        <dbReference type="EMBL" id="CAA0409644.1"/>
    </source>
</evidence>
<feature type="region of interest" description="Disordered" evidence="2">
    <location>
        <begin position="97"/>
        <end position="121"/>
    </location>
</feature>
<reference evidence="4 5" key="1">
    <citation type="submission" date="2019-12" db="EMBL/GenBank/DDBJ databases">
        <authorList>
            <person name="Jiao W.-B."/>
            <person name="Schneeberger K."/>
        </authorList>
    </citation>
    <scope>NUCLEOTIDE SEQUENCE [LARGE SCALE GENOMIC DNA]</scope>
    <source>
        <strain evidence="5">cv. C24</strain>
    </source>
</reference>
<evidence type="ECO:0000256" key="2">
    <source>
        <dbReference type="SAM" id="MobiDB-lite"/>
    </source>
</evidence>
<keyword evidence="1" id="KW-0732">Signal</keyword>
<dbReference type="ExpressionAtlas" id="A0A5S9YEX9">
    <property type="expression patterns" value="baseline"/>
</dbReference>
<evidence type="ECO:0000256" key="1">
    <source>
        <dbReference type="ARBA" id="ARBA00022729"/>
    </source>
</evidence>
<dbReference type="Pfam" id="PF05617">
    <property type="entry name" value="Prolamin_like"/>
    <property type="match status" value="1"/>
</dbReference>
<dbReference type="PANTHER" id="PTHR31181:SF53">
    <property type="entry name" value="EGG CELL-SECRETED-LIKE PROTEIN-RELATED"/>
    <property type="match status" value="1"/>
</dbReference>
<dbReference type="PANTHER" id="PTHR31181">
    <property type="entry name" value="EGG CELL-SECRETED PROTEIN 1.4"/>
    <property type="match status" value="1"/>
</dbReference>
<protein>
    <recommendedName>
        <fullName evidence="3">Prolamin-like domain-containing protein</fullName>
    </recommendedName>
</protein>